<feature type="compositionally biased region" description="Basic and acidic residues" evidence="8">
    <location>
        <begin position="28"/>
        <end position="40"/>
    </location>
</feature>
<comment type="similarity">
    <text evidence="2">Belongs to the major facilitator superfamily. Monocarboxylate porter (TC 2.A.1.13) family.</text>
</comment>
<keyword evidence="5 9" id="KW-1133">Transmembrane helix</keyword>
<dbReference type="InterPro" id="IPR036259">
    <property type="entry name" value="MFS_trans_sf"/>
</dbReference>
<name>A0A2T4GRP9_FUSCU</name>
<keyword evidence="3" id="KW-0813">Transport</keyword>
<sequence>MAEHKQDPNQVPSLPPSWDESQSQPELPVEKQSAETKSPGKDFGPPPDGGLEAWSVVAGGFCAVFASFGWINSTGIGIFQDYYQHNQLRSYSSSTIAWIPSVESFMMFFWGPVVGKMTDEFGPRVPILLGSFLHVFGLMMTSISKEYYQILLSQGFCSATGCSFLFYAPIAAVGTWFLRHRAIAFGIVTAGSSLGGVVLPIMVNHLVVKIGFGWAMRSVSFLFLGLLVIANVTIKSRLPPPRRKFNPKDFISPFQEMPFLFLTIGAFLLYLGSFLPFNFIIVQAKALGVSPNLAEYMVPIVNAASTFGRLLPAYLGDRIGVFNVMIPLTLLGGIFTLTVWLTAHSTASVIAYAALYGFTSGCTLSIVPAMVASFSDVRSIGTRNGSLYGVAAFGVLVGSPIAGAVVGDQVGDFSGLIIFCGVSILLGGAFAIVSRQFLLGFKWRVKV</sequence>
<proteinExistence type="inferred from homology"/>
<feature type="transmembrane region" description="Helical" evidence="9">
    <location>
        <begin position="349"/>
        <end position="374"/>
    </location>
</feature>
<keyword evidence="7" id="KW-0325">Glycoprotein</keyword>
<dbReference type="InterPro" id="IPR011701">
    <property type="entry name" value="MFS"/>
</dbReference>
<keyword evidence="12" id="KW-1185">Reference proteome</keyword>
<feature type="transmembrane region" description="Helical" evidence="9">
    <location>
        <begin position="386"/>
        <end position="407"/>
    </location>
</feature>
<dbReference type="OrthoDB" id="5667at2759"/>
<dbReference type="Gene3D" id="1.20.1250.20">
    <property type="entry name" value="MFS general substrate transporter like domains"/>
    <property type="match status" value="2"/>
</dbReference>
<feature type="transmembrane region" description="Helical" evidence="9">
    <location>
        <begin position="91"/>
        <end position="113"/>
    </location>
</feature>
<dbReference type="GO" id="GO:0016020">
    <property type="term" value="C:membrane"/>
    <property type="evidence" value="ECO:0007669"/>
    <property type="project" value="UniProtKB-SubCell"/>
</dbReference>
<comment type="subcellular location">
    <subcellularLocation>
        <location evidence="1">Membrane</location>
        <topology evidence="1">Multi-pass membrane protein</topology>
    </subcellularLocation>
</comment>
<evidence type="ECO:0000256" key="6">
    <source>
        <dbReference type="ARBA" id="ARBA00023136"/>
    </source>
</evidence>
<reference evidence="11 12" key="1">
    <citation type="submission" date="2018-02" db="EMBL/GenBank/DDBJ databases">
        <title>Fusarium culmorum secondary metabolites in fungal-bacterial-plant interactions.</title>
        <authorList>
            <person name="Schmidt R."/>
        </authorList>
    </citation>
    <scope>NUCLEOTIDE SEQUENCE [LARGE SCALE GENOMIC DNA]</scope>
    <source>
        <strain evidence="11 12">PV</strain>
    </source>
</reference>
<dbReference type="PROSITE" id="PS50850">
    <property type="entry name" value="MFS"/>
    <property type="match status" value="1"/>
</dbReference>
<dbReference type="OMA" id="FNVMIPL"/>
<evidence type="ECO:0000256" key="8">
    <source>
        <dbReference type="SAM" id="MobiDB-lite"/>
    </source>
</evidence>
<dbReference type="SUPFAM" id="SSF103473">
    <property type="entry name" value="MFS general substrate transporter"/>
    <property type="match status" value="1"/>
</dbReference>
<feature type="transmembrane region" description="Helical" evidence="9">
    <location>
        <begin position="214"/>
        <end position="234"/>
    </location>
</feature>
<evidence type="ECO:0000256" key="9">
    <source>
        <dbReference type="SAM" id="Phobius"/>
    </source>
</evidence>
<evidence type="ECO:0000256" key="3">
    <source>
        <dbReference type="ARBA" id="ARBA00022448"/>
    </source>
</evidence>
<feature type="transmembrane region" description="Helical" evidence="9">
    <location>
        <begin position="51"/>
        <end position="71"/>
    </location>
</feature>
<keyword evidence="4 9" id="KW-0812">Transmembrane</keyword>
<dbReference type="AlphaFoldDB" id="A0A2T4GRP9"/>
<evidence type="ECO:0000256" key="5">
    <source>
        <dbReference type="ARBA" id="ARBA00022989"/>
    </source>
</evidence>
<feature type="transmembrane region" description="Helical" evidence="9">
    <location>
        <begin position="413"/>
        <end position="434"/>
    </location>
</feature>
<accession>A0A2T4GRP9</accession>
<gene>
    <name evidence="11" type="ORF">FCULG_00012301</name>
</gene>
<dbReference type="Pfam" id="PF07690">
    <property type="entry name" value="MFS_1"/>
    <property type="match status" value="2"/>
</dbReference>
<evidence type="ECO:0000259" key="10">
    <source>
        <dbReference type="PROSITE" id="PS50850"/>
    </source>
</evidence>
<evidence type="ECO:0000256" key="2">
    <source>
        <dbReference type="ARBA" id="ARBA00006727"/>
    </source>
</evidence>
<dbReference type="PANTHER" id="PTHR11360:SF224">
    <property type="entry name" value="MAJOR FACILITATOR SUPERFAMILY (MFS) PROFILE DOMAIN-CONTAINING PROTEIN-RELATED"/>
    <property type="match status" value="1"/>
</dbReference>
<evidence type="ECO:0000256" key="7">
    <source>
        <dbReference type="ARBA" id="ARBA00023180"/>
    </source>
</evidence>
<dbReference type="PANTHER" id="PTHR11360">
    <property type="entry name" value="MONOCARBOXYLATE TRANSPORTER"/>
    <property type="match status" value="1"/>
</dbReference>
<organism evidence="11 12">
    <name type="scientific">Fusarium culmorum</name>
    <dbReference type="NCBI Taxonomy" id="5516"/>
    <lineage>
        <taxon>Eukaryota</taxon>
        <taxon>Fungi</taxon>
        <taxon>Dikarya</taxon>
        <taxon>Ascomycota</taxon>
        <taxon>Pezizomycotina</taxon>
        <taxon>Sordariomycetes</taxon>
        <taxon>Hypocreomycetidae</taxon>
        <taxon>Hypocreales</taxon>
        <taxon>Nectriaceae</taxon>
        <taxon>Fusarium</taxon>
    </lineage>
</organism>
<dbReference type="GO" id="GO:0022857">
    <property type="term" value="F:transmembrane transporter activity"/>
    <property type="evidence" value="ECO:0007669"/>
    <property type="project" value="InterPro"/>
</dbReference>
<evidence type="ECO:0000256" key="1">
    <source>
        <dbReference type="ARBA" id="ARBA00004141"/>
    </source>
</evidence>
<feature type="transmembrane region" description="Helical" evidence="9">
    <location>
        <begin position="150"/>
        <end position="170"/>
    </location>
</feature>
<feature type="transmembrane region" description="Helical" evidence="9">
    <location>
        <begin position="259"/>
        <end position="284"/>
    </location>
</feature>
<evidence type="ECO:0000256" key="4">
    <source>
        <dbReference type="ARBA" id="ARBA00022692"/>
    </source>
</evidence>
<evidence type="ECO:0000313" key="12">
    <source>
        <dbReference type="Proteomes" id="UP000241587"/>
    </source>
</evidence>
<feature type="region of interest" description="Disordered" evidence="8">
    <location>
        <begin position="1"/>
        <end position="45"/>
    </location>
</feature>
<dbReference type="EMBL" id="PVEM01000008">
    <property type="protein sequence ID" value="PTD06190.1"/>
    <property type="molecule type" value="Genomic_DNA"/>
</dbReference>
<dbReference type="InterPro" id="IPR050327">
    <property type="entry name" value="Proton-linked_MCT"/>
</dbReference>
<keyword evidence="6 9" id="KW-0472">Membrane</keyword>
<feature type="transmembrane region" description="Helical" evidence="9">
    <location>
        <begin position="182"/>
        <end position="202"/>
    </location>
</feature>
<feature type="domain" description="Major facilitator superfamily (MFS) profile" evidence="10">
    <location>
        <begin position="258"/>
        <end position="447"/>
    </location>
</feature>
<comment type="caution">
    <text evidence="11">The sequence shown here is derived from an EMBL/GenBank/DDBJ whole genome shotgun (WGS) entry which is preliminary data.</text>
</comment>
<dbReference type="Proteomes" id="UP000241587">
    <property type="component" value="Unassembled WGS sequence"/>
</dbReference>
<dbReference type="CDD" id="cd17352">
    <property type="entry name" value="MFS_MCT_SLC16"/>
    <property type="match status" value="1"/>
</dbReference>
<dbReference type="InterPro" id="IPR020846">
    <property type="entry name" value="MFS_dom"/>
</dbReference>
<feature type="transmembrane region" description="Helical" evidence="9">
    <location>
        <begin position="322"/>
        <end position="343"/>
    </location>
</feature>
<feature type="transmembrane region" description="Helical" evidence="9">
    <location>
        <begin position="125"/>
        <end position="144"/>
    </location>
</feature>
<evidence type="ECO:0000313" key="11">
    <source>
        <dbReference type="EMBL" id="PTD06190.1"/>
    </source>
</evidence>
<protein>
    <submittedName>
        <fullName evidence="11">Riboflavin transporter MCH5</fullName>
    </submittedName>
</protein>